<dbReference type="EMBL" id="GBRH01225028">
    <property type="protein sequence ID" value="JAD72867.1"/>
    <property type="molecule type" value="Transcribed_RNA"/>
</dbReference>
<name>A0A0A9CMW8_ARUDO</name>
<dbReference type="AlphaFoldDB" id="A0A0A9CMW8"/>
<evidence type="ECO:0000313" key="1">
    <source>
        <dbReference type="EMBL" id="JAD72867.1"/>
    </source>
</evidence>
<accession>A0A0A9CMW8</accession>
<proteinExistence type="predicted"/>
<protein>
    <submittedName>
        <fullName evidence="1">Uncharacterized protein</fullName>
    </submittedName>
</protein>
<reference evidence="1" key="2">
    <citation type="journal article" date="2015" name="Data Brief">
        <title>Shoot transcriptome of the giant reed, Arundo donax.</title>
        <authorList>
            <person name="Barrero R.A."/>
            <person name="Guerrero F.D."/>
            <person name="Moolhuijzen P."/>
            <person name="Goolsby J.A."/>
            <person name="Tidwell J."/>
            <person name="Bellgard S.E."/>
            <person name="Bellgard M.I."/>
        </authorList>
    </citation>
    <scope>NUCLEOTIDE SEQUENCE</scope>
    <source>
        <tissue evidence="1">Shoot tissue taken approximately 20 cm above the soil surface</tissue>
    </source>
</reference>
<reference evidence="1" key="1">
    <citation type="submission" date="2014-09" db="EMBL/GenBank/DDBJ databases">
        <authorList>
            <person name="Magalhaes I.L.F."/>
            <person name="Oliveira U."/>
            <person name="Santos F.R."/>
            <person name="Vidigal T.H.D.A."/>
            <person name="Brescovit A.D."/>
            <person name="Santos A.J."/>
        </authorList>
    </citation>
    <scope>NUCLEOTIDE SEQUENCE</scope>
    <source>
        <tissue evidence="1">Shoot tissue taken approximately 20 cm above the soil surface</tissue>
    </source>
</reference>
<sequence>MHARVCSCRNDRLLEIDSDAPPPS</sequence>
<organism evidence="1">
    <name type="scientific">Arundo donax</name>
    <name type="common">Giant reed</name>
    <name type="synonym">Donax arundinaceus</name>
    <dbReference type="NCBI Taxonomy" id="35708"/>
    <lineage>
        <taxon>Eukaryota</taxon>
        <taxon>Viridiplantae</taxon>
        <taxon>Streptophyta</taxon>
        <taxon>Embryophyta</taxon>
        <taxon>Tracheophyta</taxon>
        <taxon>Spermatophyta</taxon>
        <taxon>Magnoliopsida</taxon>
        <taxon>Liliopsida</taxon>
        <taxon>Poales</taxon>
        <taxon>Poaceae</taxon>
        <taxon>PACMAD clade</taxon>
        <taxon>Arundinoideae</taxon>
        <taxon>Arundineae</taxon>
        <taxon>Arundo</taxon>
    </lineage>
</organism>